<proteinExistence type="predicted"/>
<protein>
    <submittedName>
        <fullName evidence="1">Uncharacterized protein</fullName>
    </submittedName>
</protein>
<evidence type="ECO:0000313" key="1">
    <source>
        <dbReference type="EMBL" id="KKS97159.1"/>
    </source>
</evidence>
<reference evidence="1 2" key="1">
    <citation type="journal article" date="2015" name="Nature">
        <title>rRNA introns, odd ribosomes, and small enigmatic genomes across a large radiation of phyla.</title>
        <authorList>
            <person name="Brown C.T."/>
            <person name="Hug L.A."/>
            <person name="Thomas B.C."/>
            <person name="Sharon I."/>
            <person name="Castelle C.J."/>
            <person name="Singh A."/>
            <person name="Wilkins M.J."/>
            <person name="Williams K.H."/>
            <person name="Banfield J.F."/>
        </authorList>
    </citation>
    <scope>NUCLEOTIDE SEQUENCE [LARGE SCALE GENOMIC DNA]</scope>
</reference>
<gene>
    <name evidence="1" type="ORF">UV74_C0013G0281</name>
</gene>
<dbReference type="Proteomes" id="UP000034090">
    <property type="component" value="Unassembled WGS sequence"/>
</dbReference>
<comment type="caution">
    <text evidence="1">The sequence shown here is derived from an EMBL/GenBank/DDBJ whole genome shotgun (WGS) entry which is preliminary data.</text>
</comment>
<dbReference type="EMBL" id="LCFQ01000013">
    <property type="protein sequence ID" value="KKS97159.1"/>
    <property type="molecule type" value="Genomic_DNA"/>
</dbReference>
<evidence type="ECO:0000313" key="2">
    <source>
        <dbReference type="Proteomes" id="UP000034090"/>
    </source>
</evidence>
<dbReference type="AlphaFoldDB" id="A0A0G1DHK4"/>
<accession>A0A0G1DHK4</accession>
<organism evidence="1 2">
    <name type="scientific">Candidatus Woesebacteria bacterium GW2011_GWB1_43_14</name>
    <dbReference type="NCBI Taxonomy" id="1618578"/>
    <lineage>
        <taxon>Bacteria</taxon>
        <taxon>Candidatus Woeseibacteriota</taxon>
    </lineage>
</organism>
<sequence length="242" mass="25948">MKKYLPVLLFILGLLVVVAAFFVVKSRKSSGIIEDESVPEIPLGERPYTSLTPTADGHYLKLEIKGIKVSGAESLDYELLYETKDEVTQGVPGSIMLSGKTSIDRELLLGSESSGKFRYDEGVTEGKLTLRFRNGGGKLLGKLSTDFHLQTDTKSLLSLDGKFSFDLDKASDEFFIVMSTFGLPGEVAGDISDGPYGIFSSGGDDFGGIVNMARMWDGSSWGELSGGKASGLGVFVNLASTN</sequence>
<name>A0A0G1DHK4_9BACT</name>
<dbReference type="STRING" id="1618578.UV74_C0013G0281"/>